<feature type="signal peptide" evidence="1">
    <location>
        <begin position="1"/>
        <end position="21"/>
    </location>
</feature>
<dbReference type="AlphaFoldDB" id="A0A1E3W2U9"/>
<feature type="chain" id="PRO_5009138911" evidence="1">
    <location>
        <begin position="22"/>
        <end position="135"/>
    </location>
</feature>
<proteinExistence type="predicted"/>
<organism evidence="2 3">
    <name type="scientific">Methyloceanibacter methanicus</name>
    <dbReference type="NCBI Taxonomy" id="1774968"/>
    <lineage>
        <taxon>Bacteria</taxon>
        <taxon>Pseudomonadati</taxon>
        <taxon>Pseudomonadota</taxon>
        <taxon>Alphaproteobacteria</taxon>
        <taxon>Hyphomicrobiales</taxon>
        <taxon>Hyphomicrobiaceae</taxon>
        <taxon>Methyloceanibacter</taxon>
    </lineage>
</organism>
<keyword evidence="1" id="KW-0732">Signal</keyword>
<evidence type="ECO:0000313" key="2">
    <source>
        <dbReference type="EMBL" id="ODS00139.1"/>
    </source>
</evidence>
<dbReference type="Proteomes" id="UP000094501">
    <property type="component" value="Unassembled WGS sequence"/>
</dbReference>
<evidence type="ECO:0000256" key="1">
    <source>
        <dbReference type="SAM" id="SignalP"/>
    </source>
</evidence>
<sequence>MISKAGLGLICLLAVPATASAGGTYMCAFTDVYECDAVKGCHRVSLDFANLAPVLKIDTDKKVMTSDDIGSEPRDVDMKNMEEKGDVILFHGIGQNQESPRSFSAALSKKTGKIRAGITTGDAVLSLTGDCVDSF</sequence>
<dbReference type="EMBL" id="LPWG01000010">
    <property type="protein sequence ID" value="ODS00139.1"/>
    <property type="molecule type" value="Genomic_DNA"/>
</dbReference>
<reference evidence="2 3" key="1">
    <citation type="journal article" date="2016" name="Environ. Microbiol.">
        <title>New Methyloceanibacter diversity from North Sea sediments includes methanotroph containing solely the soluble methane monooxygenase.</title>
        <authorList>
            <person name="Vekeman B."/>
            <person name="Kerckhof F.M."/>
            <person name="Cremers G."/>
            <person name="de Vos P."/>
            <person name="Vandamme P."/>
            <person name="Boon N."/>
            <person name="Op den Camp H.J."/>
            <person name="Heylen K."/>
        </authorList>
    </citation>
    <scope>NUCLEOTIDE SEQUENCE [LARGE SCALE GENOMIC DNA]</scope>
    <source>
        <strain evidence="2 3">R-67174</strain>
    </source>
</reference>
<comment type="caution">
    <text evidence="2">The sequence shown here is derived from an EMBL/GenBank/DDBJ whole genome shotgun (WGS) entry which is preliminary data.</text>
</comment>
<evidence type="ECO:0000313" key="3">
    <source>
        <dbReference type="Proteomes" id="UP000094501"/>
    </source>
</evidence>
<protein>
    <submittedName>
        <fullName evidence="2">Uncharacterized protein</fullName>
    </submittedName>
</protein>
<keyword evidence="3" id="KW-1185">Reference proteome</keyword>
<name>A0A1E3W2U9_9HYPH</name>
<gene>
    <name evidence="2" type="ORF">AUC68_03235</name>
</gene>
<accession>A0A1E3W2U9</accession>